<dbReference type="Proteomes" id="UP000217790">
    <property type="component" value="Unassembled WGS sequence"/>
</dbReference>
<dbReference type="STRING" id="47427.A0A2H3DXC7"/>
<sequence length="543" mass="60754">MATFLNPAIFLRLPLLTPNGMSLGDLLMVFSDYALRILTSDPLLLVSVIVNSAIVYHVLSFLLSDQQVPAFGFPHWLPAGRIYGGARFFVDSSTMLSEGYNTSKSTVFRIPRWQSWVYVLSGDKLVEEFHRCSDKSLSLLESAKDELQIPYTMGLPVHDDPYHLPILRNKLTRNLDFLVSEIMDEAVPAFDAIIGQNCPPGRILQCRGLHSITTIVARTFNRILVGPDLCRNVDYNKVSIQFAVNTIATSTIINLFPSFLHPLIGRLTSRFSSSVQKAIAHIGPLVEERRAFMSNGTLTKEEMDTDFLWWFLAAAQGEQASTEALVARILVINAATIHTSSMTLTQALINLALHPEWAVRLREEATSAFSRHGWSRNMLKELSVMDCFLKESMRINGLGSMGFPRKAMETLRFSDGTVIPAGSLVSPAFGAHFDSAYYQDPLTFDPTRFMEGTSAHKFEAGGMVNTSSHFLPFGHGKHTCVRTLPGRFVASHLLKTFMSHVVMNYEISLVDSQRPKDLWFGIHCIPNVSFSFTFRRLEETTNS</sequence>
<protein>
    <submittedName>
        <fullName evidence="8">Cytochrome P450</fullName>
    </submittedName>
</protein>
<dbReference type="CDD" id="cd11041">
    <property type="entry name" value="CYP503A1-like"/>
    <property type="match status" value="1"/>
</dbReference>
<dbReference type="GO" id="GO:0005506">
    <property type="term" value="F:iron ion binding"/>
    <property type="evidence" value="ECO:0007669"/>
    <property type="project" value="InterPro"/>
</dbReference>
<dbReference type="PRINTS" id="PR00465">
    <property type="entry name" value="EP450IV"/>
</dbReference>
<dbReference type="InterPro" id="IPR002403">
    <property type="entry name" value="Cyt_P450_E_grp-IV"/>
</dbReference>
<evidence type="ECO:0000256" key="2">
    <source>
        <dbReference type="ARBA" id="ARBA00010617"/>
    </source>
</evidence>
<evidence type="ECO:0000313" key="8">
    <source>
        <dbReference type="EMBL" id="PBK92953.1"/>
    </source>
</evidence>
<keyword evidence="5 7" id="KW-0408">Iron</keyword>
<dbReference type="InterPro" id="IPR001128">
    <property type="entry name" value="Cyt_P450"/>
</dbReference>
<organism evidence="8 9">
    <name type="scientific">Armillaria gallica</name>
    <name type="common">Bulbous honey fungus</name>
    <name type="synonym">Armillaria bulbosa</name>
    <dbReference type="NCBI Taxonomy" id="47427"/>
    <lineage>
        <taxon>Eukaryota</taxon>
        <taxon>Fungi</taxon>
        <taxon>Dikarya</taxon>
        <taxon>Basidiomycota</taxon>
        <taxon>Agaricomycotina</taxon>
        <taxon>Agaricomycetes</taxon>
        <taxon>Agaricomycetidae</taxon>
        <taxon>Agaricales</taxon>
        <taxon>Marasmiineae</taxon>
        <taxon>Physalacriaceae</taxon>
        <taxon>Armillaria</taxon>
    </lineage>
</organism>
<dbReference type="EMBL" id="KZ293657">
    <property type="protein sequence ID" value="PBK92953.1"/>
    <property type="molecule type" value="Genomic_DNA"/>
</dbReference>
<dbReference type="PANTHER" id="PTHR46206">
    <property type="entry name" value="CYTOCHROME P450"/>
    <property type="match status" value="1"/>
</dbReference>
<evidence type="ECO:0000256" key="6">
    <source>
        <dbReference type="ARBA" id="ARBA00023033"/>
    </source>
</evidence>
<dbReference type="Gene3D" id="1.10.630.10">
    <property type="entry name" value="Cytochrome P450"/>
    <property type="match status" value="1"/>
</dbReference>
<keyword evidence="4" id="KW-0560">Oxidoreductase</keyword>
<dbReference type="SUPFAM" id="SSF48264">
    <property type="entry name" value="Cytochrome P450"/>
    <property type="match status" value="1"/>
</dbReference>
<dbReference type="GO" id="GO:0004497">
    <property type="term" value="F:monooxygenase activity"/>
    <property type="evidence" value="ECO:0007669"/>
    <property type="project" value="UniProtKB-KW"/>
</dbReference>
<gene>
    <name evidence="8" type="ORF">ARMGADRAFT_1165264</name>
</gene>
<evidence type="ECO:0000256" key="3">
    <source>
        <dbReference type="ARBA" id="ARBA00022723"/>
    </source>
</evidence>
<dbReference type="InterPro" id="IPR036396">
    <property type="entry name" value="Cyt_P450_sf"/>
</dbReference>
<dbReference type="OMA" id="CIDEMYH"/>
<dbReference type="PANTHER" id="PTHR46206:SF1">
    <property type="entry name" value="P450, PUTATIVE (EUROFUNG)-RELATED"/>
    <property type="match status" value="1"/>
</dbReference>
<dbReference type="OrthoDB" id="1844152at2759"/>
<reference evidence="9" key="1">
    <citation type="journal article" date="2017" name="Nat. Ecol. Evol.">
        <title>Genome expansion and lineage-specific genetic innovations in the forest pathogenic fungi Armillaria.</title>
        <authorList>
            <person name="Sipos G."/>
            <person name="Prasanna A.N."/>
            <person name="Walter M.C."/>
            <person name="O'Connor E."/>
            <person name="Balint B."/>
            <person name="Krizsan K."/>
            <person name="Kiss B."/>
            <person name="Hess J."/>
            <person name="Varga T."/>
            <person name="Slot J."/>
            <person name="Riley R."/>
            <person name="Boka B."/>
            <person name="Rigling D."/>
            <person name="Barry K."/>
            <person name="Lee J."/>
            <person name="Mihaltcheva S."/>
            <person name="LaButti K."/>
            <person name="Lipzen A."/>
            <person name="Waldron R."/>
            <person name="Moloney N.M."/>
            <person name="Sperisen C."/>
            <person name="Kredics L."/>
            <person name="Vagvoelgyi C."/>
            <person name="Patrignani A."/>
            <person name="Fitzpatrick D."/>
            <person name="Nagy I."/>
            <person name="Doyle S."/>
            <person name="Anderson J.B."/>
            <person name="Grigoriev I.V."/>
            <person name="Gueldener U."/>
            <person name="Muensterkoetter M."/>
            <person name="Nagy L.G."/>
        </authorList>
    </citation>
    <scope>NUCLEOTIDE SEQUENCE [LARGE SCALE GENOMIC DNA]</scope>
    <source>
        <strain evidence="9">Ar21-2</strain>
    </source>
</reference>
<accession>A0A2H3DXC7</accession>
<proteinExistence type="inferred from homology"/>
<keyword evidence="3 7" id="KW-0479">Metal-binding</keyword>
<evidence type="ECO:0000256" key="7">
    <source>
        <dbReference type="PIRSR" id="PIRSR602403-1"/>
    </source>
</evidence>
<dbReference type="GO" id="GO:0020037">
    <property type="term" value="F:heme binding"/>
    <property type="evidence" value="ECO:0007669"/>
    <property type="project" value="InterPro"/>
</dbReference>
<dbReference type="InParanoid" id="A0A2H3DXC7"/>
<dbReference type="Pfam" id="PF00067">
    <property type="entry name" value="p450"/>
    <property type="match status" value="1"/>
</dbReference>
<evidence type="ECO:0000313" key="9">
    <source>
        <dbReference type="Proteomes" id="UP000217790"/>
    </source>
</evidence>
<comment type="cofactor">
    <cofactor evidence="1 7">
        <name>heme</name>
        <dbReference type="ChEBI" id="CHEBI:30413"/>
    </cofactor>
</comment>
<comment type="similarity">
    <text evidence="2">Belongs to the cytochrome P450 family.</text>
</comment>
<keyword evidence="9" id="KW-1185">Reference proteome</keyword>
<name>A0A2H3DXC7_ARMGA</name>
<dbReference type="GO" id="GO:0016705">
    <property type="term" value="F:oxidoreductase activity, acting on paired donors, with incorporation or reduction of molecular oxygen"/>
    <property type="evidence" value="ECO:0007669"/>
    <property type="project" value="InterPro"/>
</dbReference>
<evidence type="ECO:0000256" key="5">
    <source>
        <dbReference type="ARBA" id="ARBA00023004"/>
    </source>
</evidence>
<keyword evidence="6" id="KW-0503">Monooxygenase</keyword>
<evidence type="ECO:0000256" key="4">
    <source>
        <dbReference type="ARBA" id="ARBA00023002"/>
    </source>
</evidence>
<evidence type="ECO:0000256" key="1">
    <source>
        <dbReference type="ARBA" id="ARBA00001971"/>
    </source>
</evidence>
<dbReference type="AlphaFoldDB" id="A0A2H3DXC7"/>
<keyword evidence="7" id="KW-0349">Heme</keyword>
<feature type="binding site" description="axial binding residue" evidence="7">
    <location>
        <position position="480"/>
    </location>
    <ligand>
        <name>heme</name>
        <dbReference type="ChEBI" id="CHEBI:30413"/>
    </ligand>
    <ligandPart>
        <name>Fe</name>
        <dbReference type="ChEBI" id="CHEBI:18248"/>
    </ligandPart>
</feature>